<organism evidence="2 3">
    <name type="scientific">Cirrhinus mrigala</name>
    <name type="common">Mrigala</name>
    <dbReference type="NCBI Taxonomy" id="683832"/>
    <lineage>
        <taxon>Eukaryota</taxon>
        <taxon>Metazoa</taxon>
        <taxon>Chordata</taxon>
        <taxon>Craniata</taxon>
        <taxon>Vertebrata</taxon>
        <taxon>Euteleostomi</taxon>
        <taxon>Actinopterygii</taxon>
        <taxon>Neopterygii</taxon>
        <taxon>Teleostei</taxon>
        <taxon>Ostariophysi</taxon>
        <taxon>Cypriniformes</taxon>
        <taxon>Cyprinidae</taxon>
        <taxon>Labeoninae</taxon>
        <taxon>Labeonini</taxon>
        <taxon>Cirrhinus</taxon>
    </lineage>
</organism>
<evidence type="ECO:0000313" key="3">
    <source>
        <dbReference type="Proteomes" id="UP001529510"/>
    </source>
</evidence>
<feature type="non-terminal residue" evidence="2">
    <location>
        <position position="54"/>
    </location>
</feature>
<sequence>RSLLEGQRNTSSAVSDLPAEGFKKSGSEKASSRSSHRSVDTDSTLGGASVHSIH</sequence>
<evidence type="ECO:0000256" key="1">
    <source>
        <dbReference type="SAM" id="MobiDB-lite"/>
    </source>
</evidence>
<protein>
    <submittedName>
        <fullName evidence="2">Uncharacterized protein</fullName>
    </submittedName>
</protein>
<reference evidence="2 3" key="1">
    <citation type="submission" date="2024-05" db="EMBL/GenBank/DDBJ databases">
        <title>Genome sequencing and assembly of Indian major carp, Cirrhinus mrigala (Hamilton, 1822).</title>
        <authorList>
            <person name="Mohindra V."/>
            <person name="Chowdhury L.M."/>
            <person name="Lal K."/>
            <person name="Jena J.K."/>
        </authorList>
    </citation>
    <scope>NUCLEOTIDE SEQUENCE [LARGE SCALE GENOMIC DNA]</scope>
    <source>
        <strain evidence="2">CM1030</strain>
        <tissue evidence="2">Blood</tissue>
    </source>
</reference>
<name>A0ABD0QLT9_CIRMR</name>
<dbReference type="AlphaFoldDB" id="A0ABD0QLT9"/>
<feature type="non-terminal residue" evidence="2">
    <location>
        <position position="1"/>
    </location>
</feature>
<proteinExistence type="predicted"/>
<comment type="caution">
    <text evidence="2">The sequence shown here is derived from an EMBL/GenBank/DDBJ whole genome shotgun (WGS) entry which is preliminary data.</text>
</comment>
<dbReference type="Proteomes" id="UP001529510">
    <property type="component" value="Unassembled WGS sequence"/>
</dbReference>
<feature type="compositionally biased region" description="Basic and acidic residues" evidence="1">
    <location>
        <begin position="21"/>
        <end position="31"/>
    </location>
</feature>
<evidence type="ECO:0000313" key="2">
    <source>
        <dbReference type="EMBL" id="KAL0186988.1"/>
    </source>
</evidence>
<keyword evidence="3" id="KW-1185">Reference proteome</keyword>
<feature type="region of interest" description="Disordered" evidence="1">
    <location>
        <begin position="1"/>
        <end position="54"/>
    </location>
</feature>
<gene>
    <name evidence="2" type="ORF">M9458_018658</name>
</gene>
<dbReference type="EMBL" id="JAMKFB020000008">
    <property type="protein sequence ID" value="KAL0186988.1"/>
    <property type="molecule type" value="Genomic_DNA"/>
</dbReference>
<accession>A0ABD0QLT9</accession>